<dbReference type="OrthoDB" id="2472181at2"/>
<dbReference type="InterPro" id="IPR001031">
    <property type="entry name" value="Thioesterase"/>
</dbReference>
<comment type="caution">
    <text evidence="4">The sequence shown here is derived from an EMBL/GenBank/DDBJ whole genome shotgun (WGS) entry which is preliminary data.</text>
</comment>
<feature type="domain" description="Carrier" evidence="3">
    <location>
        <begin position="90"/>
        <end position="165"/>
    </location>
</feature>
<evidence type="ECO:0000259" key="3">
    <source>
        <dbReference type="PROSITE" id="PS50075"/>
    </source>
</evidence>
<evidence type="ECO:0000313" key="4">
    <source>
        <dbReference type="EMBL" id="EOD64229.1"/>
    </source>
</evidence>
<dbReference type="Pfam" id="PF00550">
    <property type="entry name" value="PP-binding"/>
    <property type="match status" value="2"/>
</dbReference>
<dbReference type="Gene3D" id="3.40.50.1820">
    <property type="entry name" value="alpha/beta hydrolase"/>
    <property type="match status" value="1"/>
</dbReference>
<reference evidence="4 5" key="1">
    <citation type="submission" date="2013-02" db="EMBL/GenBank/DDBJ databases">
        <title>Draft genome sequence of Amycolatopsis vancoresmycina strain DSM 44592T.</title>
        <authorList>
            <person name="Kumar S."/>
            <person name="Kaur N."/>
            <person name="Kaur C."/>
            <person name="Raghava G.P.S."/>
            <person name="Mayilraj S."/>
        </authorList>
    </citation>
    <scope>NUCLEOTIDE SEQUENCE [LARGE SCALE GENOMIC DNA]</scope>
    <source>
        <strain evidence="4 5">DSM 44592</strain>
    </source>
</reference>
<dbReference type="PANTHER" id="PTHR43775">
    <property type="entry name" value="FATTY ACID SYNTHASE"/>
    <property type="match status" value="1"/>
</dbReference>
<dbReference type="InterPro" id="IPR029058">
    <property type="entry name" value="AB_hydrolase_fold"/>
</dbReference>
<evidence type="ECO:0000256" key="2">
    <source>
        <dbReference type="ARBA" id="ARBA00022553"/>
    </source>
</evidence>
<feature type="domain" description="Carrier" evidence="3">
    <location>
        <begin position="182"/>
        <end position="256"/>
    </location>
</feature>
<keyword evidence="1" id="KW-0596">Phosphopantetheine</keyword>
<name>R1I182_9PSEU</name>
<evidence type="ECO:0000313" key="5">
    <source>
        <dbReference type="Proteomes" id="UP000014139"/>
    </source>
</evidence>
<dbReference type="SUPFAM" id="SSF47336">
    <property type="entry name" value="ACP-like"/>
    <property type="match status" value="2"/>
</dbReference>
<dbReference type="SUPFAM" id="SSF53474">
    <property type="entry name" value="alpha/beta-Hydrolases"/>
    <property type="match status" value="1"/>
</dbReference>
<dbReference type="PANTHER" id="PTHR43775:SF37">
    <property type="entry name" value="SI:DKEY-61P9.11"/>
    <property type="match status" value="1"/>
</dbReference>
<dbReference type="PROSITE" id="PS00012">
    <property type="entry name" value="PHOSPHOPANTETHEINE"/>
    <property type="match status" value="1"/>
</dbReference>
<dbReference type="SMART" id="SM00823">
    <property type="entry name" value="PKS_PP"/>
    <property type="match status" value="2"/>
</dbReference>
<gene>
    <name evidence="4" type="ORF">H480_32898</name>
</gene>
<dbReference type="EMBL" id="AOUO01000540">
    <property type="protein sequence ID" value="EOD64229.1"/>
    <property type="molecule type" value="Genomic_DNA"/>
</dbReference>
<proteinExistence type="predicted"/>
<sequence length="534" mass="56724">MNWGTWAGVGAAAGIEVPWVRPLQPTEGLGLLADVVSAGASGFGAVRLNTRRLAAQFPELTAVPFFAGVLGRPPGESAGPGAWRDRAPAEARELITRQLAERVASVLELPSFADDVPLIGLGVDSLLAVRIRNAVDHDFGVHLPLAAILRGASLADLRKHLCTELGIAGGGARPAAAAVVVPPRDAAERLVATAWQEVLGVPVGVTQRFSALGGDDRQAARITELLSARTGTVLAKDRLFAGPTVELMAAVVRECDRAAGPVRVLRDSGTRPPVFFFHPGGGDTGVFRQLVDLLDPDVPAYGFDRVADTSTVEERVERHLAELRRVQPGGPYRLAGWSFGGFLAFEAAHQLTAAGEDVELLALVDPILPLPVAADADVQRLRLTRYQEFLQTAYGGEVELPYAELAELDEPAQADLLVAALRRSGLIDPGVSTAILAHQRASYLDARLLERYEPAVYAGRTLFYSAASPVPGGLRDPRFDRTDPARGWDAVCPDLDLVVVPGHHLSLLDAPNVEVIARHLDGALAALRKPAVAP</sequence>
<dbReference type="SMART" id="SM00824">
    <property type="entry name" value="PKS_TE"/>
    <property type="match status" value="1"/>
</dbReference>
<keyword evidence="2" id="KW-0597">Phosphoprotein</keyword>
<dbReference type="Gene3D" id="1.10.1200.10">
    <property type="entry name" value="ACP-like"/>
    <property type="match status" value="2"/>
</dbReference>
<keyword evidence="5" id="KW-1185">Reference proteome</keyword>
<dbReference type="GO" id="GO:0006633">
    <property type="term" value="P:fatty acid biosynthetic process"/>
    <property type="evidence" value="ECO:0007669"/>
    <property type="project" value="TreeGrafter"/>
</dbReference>
<evidence type="ECO:0000256" key="1">
    <source>
        <dbReference type="ARBA" id="ARBA00022450"/>
    </source>
</evidence>
<protein>
    <submittedName>
        <fullName evidence="4">Beta-ketoacyl synthase</fullName>
    </submittedName>
</protein>
<organism evidence="4 5">
    <name type="scientific">Amycolatopsis vancoresmycina DSM 44592</name>
    <dbReference type="NCBI Taxonomy" id="1292037"/>
    <lineage>
        <taxon>Bacteria</taxon>
        <taxon>Bacillati</taxon>
        <taxon>Actinomycetota</taxon>
        <taxon>Actinomycetes</taxon>
        <taxon>Pseudonocardiales</taxon>
        <taxon>Pseudonocardiaceae</taxon>
        <taxon>Amycolatopsis</taxon>
    </lineage>
</organism>
<dbReference type="InterPro" id="IPR020806">
    <property type="entry name" value="PKS_PP-bd"/>
</dbReference>
<dbReference type="GO" id="GO:0004312">
    <property type="term" value="F:fatty acid synthase activity"/>
    <property type="evidence" value="ECO:0007669"/>
    <property type="project" value="TreeGrafter"/>
</dbReference>
<accession>R1I182</accession>
<dbReference type="GO" id="GO:0031177">
    <property type="term" value="F:phosphopantetheine binding"/>
    <property type="evidence" value="ECO:0007669"/>
    <property type="project" value="InterPro"/>
</dbReference>
<dbReference type="InterPro" id="IPR020802">
    <property type="entry name" value="TesA-like"/>
</dbReference>
<dbReference type="InterPro" id="IPR050091">
    <property type="entry name" value="PKS_NRPS_Biosynth_Enz"/>
</dbReference>
<dbReference type="InterPro" id="IPR036736">
    <property type="entry name" value="ACP-like_sf"/>
</dbReference>
<dbReference type="PROSITE" id="PS50075">
    <property type="entry name" value="CARRIER"/>
    <property type="match status" value="2"/>
</dbReference>
<dbReference type="Pfam" id="PF00975">
    <property type="entry name" value="Thioesterase"/>
    <property type="match status" value="1"/>
</dbReference>
<dbReference type="AlphaFoldDB" id="R1I182"/>
<dbReference type="InterPro" id="IPR009081">
    <property type="entry name" value="PP-bd_ACP"/>
</dbReference>
<dbReference type="InterPro" id="IPR006162">
    <property type="entry name" value="Ppantetheine_attach_site"/>
</dbReference>
<dbReference type="PATRIC" id="fig|1292037.4.peg.6178"/>
<dbReference type="Proteomes" id="UP000014139">
    <property type="component" value="Unassembled WGS sequence"/>
</dbReference>